<dbReference type="PANTHER" id="PTHR42783:SF3">
    <property type="entry name" value="GLUTAMATE SYNTHASE [NADPH] SMALL CHAIN-RELATED"/>
    <property type="match status" value="1"/>
</dbReference>
<dbReference type="Gene3D" id="3.30.70.20">
    <property type="match status" value="1"/>
</dbReference>
<dbReference type="Gene3D" id="3.50.50.60">
    <property type="entry name" value="FAD/NAD(P)-binding domain"/>
    <property type="match status" value="2"/>
</dbReference>
<keyword evidence="3" id="KW-0411">Iron-sulfur</keyword>
<keyword evidence="4" id="KW-0472">Membrane</keyword>
<evidence type="ECO:0000256" key="3">
    <source>
        <dbReference type="ARBA" id="ARBA00023014"/>
    </source>
</evidence>
<dbReference type="Pfam" id="PF07992">
    <property type="entry name" value="Pyr_redox_2"/>
    <property type="match status" value="1"/>
</dbReference>
<feature type="transmembrane region" description="Helical" evidence="4">
    <location>
        <begin position="60"/>
        <end position="83"/>
    </location>
</feature>
<protein>
    <submittedName>
        <fullName evidence="6">FAD-dependent oxidoreductase</fullName>
    </submittedName>
</protein>
<organism evidence="6 7">
    <name type="scientific">Mesosutterella faecium</name>
    <dbReference type="NCBI Taxonomy" id="2925194"/>
    <lineage>
        <taxon>Bacteria</taxon>
        <taxon>Pseudomonadati</taxon>
        <taxon>Pseudomonadota</taxon>
        <taxon>Betaproteobacteria</taxon>
        <taxon>Burkholderiales</taxon>
        <taxon>Sutterellaceae</taxon>
        <taxon>Mesosutterella</taxon>
    </lineage>
</organism>
<keyword evidence="1" id="KW-0479">Metal-binding</keyword>
<evidence type="ECO:0000259" key="5">
    <source>
        <dbReference type="PROSITE" id="PS51379"/>
    </source>
</evidence>
<dbReference type="InterPro" id="IPR017896">
    <property type="entry name" value="4Fe4S_Fe-S-bd"/>
</dbReference>
<dbReference type="InterPro" id="IPR036188">
    <property type="entry name" value="FAD/NAD-bd_sf"/>
</dbReference>
<feature type="domain" description="4Fe-4S ferredoxin-type" evidence="5">
    <location>
        <begin position="328"/>
        <end position="359"/>
    </location>
</feature>
<keyword evidence="7" id="KW-1185">Reference proteome</keyword>
<feature type="transmembrane region" description="Helical" evidence="4">
    <location>
        <begin position="179"/>
        <end position="195"/>
    </location>
</feature>
<name>A0ABT7IPC0_9BURK</name>
<evidence type="ECO:0000256" key="1">
    <source>
        <dbReference type="ARBA" id="ARBA00022723"/>
    </source>
</evidence>
<accession>A0ABT7IPC0</accession>
<evidence type="ECO:0000256" key="4">
    <source>
        <dbReference type="SAM" id="Phobius"/>
    </source>
</evidence>
<feature type="transmembrane region" description="Helical" evidence="4">
    <location>
        <begin position="134"/>
        <end position="167"/>
    </location>
</feature>
<proteinExistence type="predicted"/>
<dbReference type="InterPro" id="IPR028261">
    <property type="entry name" value="DPD_II"/>
</dbReference>
<dbReference type="SUPFAM" id="SSF46548">
    <property type="entry name" value="alpha-helical ferredoxin"/>
    <property type="match status" value="1"/>
</dbReference>
<dbReference type="PRINTS" id="PR00419">
    <property type="entry name" value="ADXRDTASE"/>
</dbReference>
<dbReference type="Pfam" id="PF14691">
    <property type="entry name" value="Fer4_20"/>
    <property type="match status" value="1"/>
</dbReference>
<dbReference type="RefSeq" id="WP_243377029.1">
    <property type="nucleotide sequence ID" value="NZ_JAKZJU020000001.1"/>
</dbReference>
<evidence type="ECO:0000313" key="7">
    <source>
        <dbReference type="Proteomes" id="UP001165481"/>
    </source>
</evidence>
<dbReference type="Proteomes" id="UP001165481">
    <property type="component" value="Unassembled WGS sequence"/>
</dbReference>
<dbReference type="Pfam" id="PF12801">
    <property type="entry name" value="Fer4_5"/>
    <property type="match status" value="2"/>
</dbReference>
<feature type="domain" description="4Fe-4S ferredoxin-type" evidence="5">
    <location>
        <begin position="251"/>
        <end position="281"/>
    </location>
</feature>
<evidence type="ECO:0000313" key="6">
    <source>
        <dbReference type="EMBL" id="MDL2060214.1"/>
    </source>
</evidence>
<evidence type="ECO:0000256" key="2">
    <source>
        <dbReference type="ARBA" id="ARBA00023004"/>
    </source>
</evidence>
<dbReference type="PROSITE" id="PS51379">
    <property type="entry name" value="4FE4S_FER_2"/>
    <property type="match status" value="2"/>
</dbReference>
<gene>
    <name evidence="6" type="ORF">MUN46_009735</name>
</gene>
<dbReference type="InterPro" id="IPR009051">
    <property type="entry name" value="Helical_ferredxn"/>
</dbReference>
<dbReference type="EMBL" id="JAKZJU020000001">
    <property type="protein sequence ID" value="MDL2060214.1"/>
    <property type="molecule type" value="Genomic_DNA"/>
</dbReference>
<reference evidence="6" key="1">
    <citation type="submission" date="2023-03" db="EMBL/GenBank/DDBJ databases">
        <title>Mesosutterella sp. nov. isolated from porcine feces.</title>
        <authorList>
            <person name="Yu S."/>
        </authorList>
    </citation>
    <scope>NUCLEOTIDE SEQUENCE</scope>
    <source>
        <strain evidence="6">AGMB02718</strain>
    </source>
</reference>
<dbReference type="PROSITE" id="PS00198">
    <property type="entry name" value="4FE4S_FER_1"/>
    <property type="match status" value="1"/>
</dbReference>
<dbReference type="InterPro" id="IPR023753">
    <property type="entry name" value="FAD/NAD-binding_dom"/>
</dbReference>
<keyword evidence="4" id="KW-0812">Transmembrane</keyword>
<dbReference type="InterPro" id="IPR017900">
    <property type="entry name" value="4Fe4S_Fe_S_CS"/>
</dbReference>
<dbReference type="SUPFAM" id="SSF54862">
    <property type="entry name" value="4Fe-4S ferredoxins"/>
    <property type="match status" value="1"/>
</dbReference>
<keyword evidence="2" id="KW-0408">Iron</keyword>
<sequence>MKIRKISRLRWFTALAFIVLAAAGMAWHTGWGTLSSFGWKSIAAVCPLGGLETLIAGHSLTLRAAVGLVIVLALVALFGRIFCGWMCPTPLIRKTFGAKDDRLPRREGAGRVIPIYPEKAAAKASSRIPKNTPLYILVGALGSTAVFGFPVFCLICPVGLTFGVVIGAWRLFQFNIGDWSILLFVALLALELFALRRWCASFCPLGALMSLLSRANRTFRPVIDESKCLRAKGLDCNVCRSACPEGIDLTKPATAEELARCTKCHACSDACAEGAISFPLFSRAGACASGLKPAAAAAAPAAPAPAAPAPEAAASQAKEEPQRPFALKEALLESRRCIMCGECERVCPMGNPIPEWMEKLREGRPREAARLMLGPGSMPEICSRVCPTERLCERSCSRAEHGDAIQIHLIERAVADAALKRGDLPRRIRKNGRRAAVVGAGPAGLACADVLAHAGFAVTVYDKNAQCGGLLFYGIPAFKLERGLVLARRRALEALGVVFRLGTAVGKDVGWKKLLDENDAVFAACGAEKSVALDVPNAGAEGVSPAIGFLREAARAAAEEPGAKAPLCRGLRVLVLGGGDTAVDCAERALELGAASVTLAYRGEETKMRASRSGVLRLKERGVKFLFGASPAAVLAPEGRAAGVSFADRREEPADLVLAAFGFRAAPVPELQALGARFDARGRLVTGRDSARTDISRLYAGGDAVRGAALVVEAVSDGRRAGLEIERDLGKSRP</sequence>
<dbReference type="SUPFAM" id="SSF51971">
    <property type="entry name" value="Nucleotide-binding domain"/>
    <property type="match status" value="1"/>
</dbReference>
<comment type="caution">
    <text evidence="6">The sequence shown here is derived from an EMBL/GenBank/DDBJ whole genome shotgun (WGS) entry which is preliminary data.</text>
</comment>
<dbReference type="Gene3D" id="1.10.1060.10">
    <property type="entry name" value="Alpha-helical ferredoxin"/>
    <property type="match status" value="1"/>
</dbReference>
<keyword evidence="4" id="KW-1133">Transmembrane helix</keyword>
<dbReference type="PANTHER" id="PTHR42783">
    <property type="entry name" value="GLUTAMATE SYNTHASE [NADPH] SMALL CHAIN"/>
    <property type="match status" value="1"/>
</dbReference>